<dbReference type="Gene3D" id="3.30.70.100">
    <property type="match status" value="1"/>
</dbReference>
<evidence type="ECO:0000256" key="3">
    <source>
        <dbReference type="ARBA" id="ARBA00022801"/>
    </source>
</evidence>
<dbReference type="PROSITE" id="PS51160">
    <property type="entry name" value="ACYLPHOSPHATASE_3"/>
    <property type="match status" value="1"/>
</dbReference>
<dbReference type="eggNOG" id="KOG3360">
    <property type="taxonomic scope" value="Eukaryota"/>
</dbReference>
<dbReference type="PROSITE" id="PS00151">
    <property type="entry name" value="ACYLPHOSPHATASE_2"/>
    <property type="match status" value="1"/>
</dbReference>
<feature type="domain" description="Acylphosphatase-like" evidence="7">
    <location>
        <begin position="35"/>
        <end position="123"/>
    </location>
</feature>
<reference evidence="9" key="1">
    <citation type="journal article" date="2013" name="Science">
        <title>Gene transfer from bacteria and archaea facilitated evolution of an extremophilic eukaryote.</title>
        <authorList>
            <person name="Schonknecht G."/>
            <person name="Chen W.H."/>
            <person name="Ternes C.M."/>
            <person name="Barbier G.G."/>
            <person name="Shrestha R.P."/>
            <person name="Stanke M."/>
            <person name="Brautigam A."/>
            <person name="Baker B.J."/>
            <person name="Banfield J.F."/>
            <person name="Garavito R.M."/>
            <person name="Carr K."/>
            <person name="Wilkerson C."/>
            <person name="Rensing S.A."/>
            <person name="Gagneul D."/>
            <person name="Dickenson N.E."/>
            <person name="Oesterhelt C."/>
            <person name="Lercher M.J."/>
            <person name="Weber A.P."/>
        </authorList>
    </citation>
    <scope>NUCLEOTIDE SEQUENCE [LARGE SCALE GENOMIC DNA]</scope>
    <source>
        <strain evidence="9">074W</strain>
    </source>
</reference>
<dbReference type="SUPFAM" id="SSF54975">
    <property type="entry name" value="Acylphosphatase/BLUF domain-like"/>
    <property type="match status" value="1"/>
</dbReference>
<evidence type="ECO:0000313" key="9">
    <source>
        <dbReference type="Proteomes" id="UP000030680"/>
    </source>
</evidence>
<dbReference type="GeneID" id="17090886"/>
<organism evidence="8 9">
    <name type="scientific">Galdieria sulphuraria</name>
    <name type="common">Red alga</name>
    <dbReference type="NCBI Taxonomy" id="130081"/>
    <lineage>
        <taxon>Eukaryota</taxon>
        <taxon>Rhodophyta</taxon>
        <taxon>Bangiophyceae</taxon>
        <taxon>Galdieriales</taxon>
        <taxon>Galdieriaceae</taxon>
        <taxon>Galdieria</taxon>
    </lineage>
</organism>
<dbReference type="InterPro" id="IPR017968">
    <property type="entry name" value="Acylphosphatase_CS"/>
</dbReference>
<evidence type="ECO:0000256" key="6">
    <source>
        <dbReference type="RuleBase" id="RU004168"/>
    </source>
</evidence>
<evidence type="ECO:0000256" key="2">
    <source>
        <dbReference type="ARBA" id="ARBA00012150"/>
    </source>
</evidence>
<dbReference type="OMA" id="VCYRASA"/>
<comment type="catalytic activity">
    <reaction evidence="4 5">
        <text>an acyl phosphate + H2O = a carboxylate + phosphate + H(+)</text>
        <dbReference type="Rhea" id="RHEA:14965"/>
        <dbReference type="ChEBI" id="CHEBI:15377"/>
        <dbReference type="ChEBI" id="CHEBI:15378"/>
        <dbReference type="ChEBI" id="CHEBI:29067"/>
        <dbReference type="ChEBI" id="CHEBI:43474"/>
        <dbReference type="ChEBI" id="CHEBI:59918"/>
        <dbReference type="EC" id="3.6.1.7"/>
    </reaction>
</comment>
<evidence type="ECO:0000256" key="1">
    <source>
        <dbReference type="ARBA" id="ARBA00005614"/>
    </source>
</evidence>
<dbReference type="KEGG" id="gsl:Gasu_07030"/>
<dbReference type="OrthoDB" id="7961613at2759"/>
<keyword evidence="9" id="KW-1185">Reference proteome</keyword>
<dbReference type="GO" id="GO:0003998">
    <property type="term" value="F:acylphosphatase activity"/>
    <property type="evidence" value="ECO:0007669"/>
    <property type="project" value="UniProtKB-EC"/>
</dbReference>
<dbReference type="Gramene" id="EME32296">
    <property type="protein sequence ID" value="EME32296"/>
    <property type="gene ID" value="Gasu_07030"/>
</dbReference>
<sequence length="125" mass="13560">MAGFILSSGLGSGSCGRLVLATGATVMCRSKPIAAVALKIFGRVQGVCYRASAAEKAEELNLVGWVRNNRDGTVEAEAQGTCDNLKLFVEWCKQGPDIAKVTKVEEQWKDIDTLDYSSFRVERTV</sequence>
<accession>M2W8V2</accession>
<keyword evidence="3 5" id="KW-0378">Hydrolase</keyword>
<feature type="active site" evidence="5">
    <location>
        <position position="50"/>
    </location>
</feature>
<dbReference type="Pfam" id="PF00708">
    <property type="entry name" value="Acylphosphatase"/>
    <property type="match status" value="1"/>
</dbReference>
<evidence type="ECO:0000313" key="8">
    <source>
        <dbReference type="EMBL" id="EME32296.1"/>
    </source>
</evidence>
<proteinExistence type="inferred from homology"/>
<evidence type="ECO:0000256" key="4">
    <source>
        <dbReference type="ARBA" id="ARBA00047645"/>
    </source>
</evidence>
<dbReference type="STRING" id="130081.M2W8V2"/>
<comment type="similarity">
    <text evidence="1 6">Belongs to the acylphosphatase family.</text>
</comment>
<dbReference type="RefSeq" id="XP_005708816.1">
    <property type="nucleotide sequence ID" value="XM_005708759.1"/>
</dbReference>
<evidence type="ECO:0000259" key="7">
    <source>
        <dbReference type="PROSITE" id="PS51160"/>
    </source>
</evidence>
<feature type="active site" evidence="5">
    <location>
        <position position="68"/>
    </location>
</feature>
<dbReference type="PANTHER" id="PTHR10029:SF3">
    <property type="entry name" value="ACYLPHOSPHATASE-RELATED"/>
    <property type="match status" value="1"/>
</dbReference>
<name>M2W8V2_GALSU</name>
<dbReference type="InterPro" id="IPR036046">
    <property type="entry name" value="Acylphosphatase-like_dom_sf"/>
</dbReference>
<evidence type="ECO:0000256" key="5">
    <source>
        <dbReference type="PROSITE-ProRule" id="PRU00520"/>
    </source>
</evidence>
<dbReference type="Proteomes" id="UP000030680">
    <property type="component" value="Unassembled WGS sequence"/>
</dbReference>
<protein>
    <recommendedName>
        <fullName evidence="2 5">acylphosphatase</fullName>
        <ecNumber evidence="2 5">3.6.1.7</ecNumber>
    </recommendedName>
</protein>
<dbReference type="PANTHER" id="PTHR10029">
    <property type="entry name" value="ACYLPHOSPHATASE"/>
    <property type="match status" value="1"/>
</dbReference>
<dbReference type="EMBL" id="KB454487">
    <property type="protein sequence ID" value="EME32296.1"/>
    <property type="molecule type" value="Genomic_DNA"/>
</dbReference>
<gene>
    <name evidence="8" type="ORF">Gasu_07030</name>
</gene>
<dbReference type="EC" id="3.6.1.7" evidence="2 5"/>
<dbReference type="InterPro" id="IPR020456">
    <property type="entry name" value="Acylphosphatase"/>
</dbReference>
<dbReference type="AlphaFoldDB" id="M2W8V2"/>
<dbReference type="PRINTS" id="PR00112">
    <property type="entry name" value="ACYLPHPHTASE"/>
</dbReference>
<dbReference type="InterPro" id="IPR001792">
    <property type="entry name" value="Acylphosphatase-like_dom"/>
</dbReference>